<dbReference type="Proteomes" id="UP000184255">
    <property type="component" value="Unassembled WGS sequence"/>
</dbReference>
<reference evidence="3" key="1">
    <citation type="journal article" date="2016" name="Genome Biol. Evol.">
        <title>Comparative 'omics' of the Fusarium fujikuroi species complex highlights differences in genetic potential and metabolite synthesis.</title>
        <authorList>
            <person name="Niehaus E.-M."/>
            <person name="Muensterkoetter M."/>
            <person name="Proctor R.H."/>
            <person name="Brown D.W."/>
            <person name="Sharon A."/>
            <person name="Idan Y."/>
            <person name="Oren-Young L."/>
            <person name="Sieber C.M."/>
            <person name="Novak O."/>
            <person name="Pencik A."/>
            <person name="Tarkowska D."/>
            <person name="Hromadova K."/>
            <person name="Freeman S."/>
            <person name="Maymon M."/>
            <person name="Elazar M."/>
            <person name="Youssef S.A."/>
            <person name="El-Shabrawy E.S.M."/>
            <person name="Shalaby A.B.A."/>
            <person name="Houterman P."/>
            <person name="Brock N.L."/>
            <person name="Burkhardt I."/>
            <person name="Tsavkelova E.A."/>
            <person name="Dickschat J.S."/>
            <person name="Galuszka P."/>
            <person name="Gueldener U."/>
            <person name="Tudzynski B."/>
        </authorList>
    </citation>
    <scope>NUCLEOTIDE SEQUENCE [LARGE SCALE GENOMIC DNA]</scope>
    <source>
        <strain evidence="3">MRC7560</strain>
    </source>
</reference>
<comment type="caution">
    <text evidence="2">The sequence shown here is derived from an EMBL/GenBank/DDBJ whole genome shotgun (WGS) entry which is preliminary data.</text>
</comment>
<accession>A0A1L7U0X5</accession>
<dbReference type="EMBL" id="FCQH01000012">
    <property type="protein sequence ID" value="CVL01993.1"/>
    <property type="molecule type" value="Genomic_DNA"/>
</dbReference>
<evidence type="ECO:0000313" key="2">
    <source>
        <dbReference type="EMBL" id="CVL01993.1"/>
    </source>
</evidence>
<dbReference type="RefSeq" id="XP_041687320.1">
    <property type="nucleotide sequence ID" value="XM_041821551.1"/>
</dbReference>
<keyword evidence="3" id="KW-1185">Reference proteome</keyword>
<feature type="compositionally biased region" description="Acidic residues" evidence="1">
    <location>
        <begin position="153"/>
        <end position="166"/>
    </location>
</feature>
<dbReference type="VEuPathDB" id="FungiDB:FMAN_08116"/>
<dbReference type="GeneID" id="65087376"/>
<gene>
    <name evidence="2" type="ORF">FMAN_08116</name>
</gene>
<protein>
    <submittedName>
        <fullName evidence="2">Uncharacterized protein</fullName>
    </submittedName>
</protein>
<proteinExistence type="predicted"/>
<feature type="region of interest" description="Disordered" evidence="1">
    <location>
        <begin position="134"/>
        <end position="310"/>
    </location>
</feature>
<sequence length="310" mass="36465">MSAKERLLWTAFERAKPRMCGQAAKLTIDAMELHRRYQDRTTPENHPFYAKIKGRGQESDPELLYYPYMLVLQAIWPDNSHVRTMAEAFAKHWGVSNMWRGPEFYPMLNDRELEMKLFMGKKVRWTKKRVTQEWAGNDEVNEGAEEQEKGDEGDQQQEEQEGEEKQDEEKDKEQEGEREQEADDEDTPQNISDIDTLTDIEKLDEMESTLENKRNELMKQVQNTEELMRNVQERKRDIDKEKSDRYTKNAEELQRKLEAERSVAEHWATKEREYTKKLEKSSATSSVISPPPEEESASPAKRRRIDGSGE</sequence>
<organism evidence="2 3">
    <name type="scientific">Fusarium mangiferae</name>
    <name type="common">Mango malformation disease fungus</name>
    <dbReference type="NCBI Taxonomy" id="192010"/>
    <lineage>
        <taxon>Eukaryota</taxon>
        <taxon>Fungi</taxon>
        <taxon>Dikarya</taxon>
        <taxon>Ascomycota</taxon>
        <taxon>Pezizomycotina</taxon>
        <taxon>Sordariomycetes</taxon>
        <taxon>Hypocreomycetidae</taxon>
        <taxon>Hypocreales</taxon>
        <taxon>Nectriaceae</taxon>
        <taxon>Fusarium</taxon>
        <taxon>Fusarium fujikuroi species complex</taxon>
    </lineage>
</organism>
<feature type="compositionally biased region" description="Basic and acidic residues" evidence="1">
    <location>
        <begin position="226"/>
        <end position="280"/>
    </location>
</feature>
<evidence type="ECO:0000313" key="3">
    <source>
        <dbReference type="Proteomes" id="UP000184255"/>
    </source>
</evidence>
<name>A0A1L7U0X5_FUSMA</name>
<evidence type="ECO:0000256" key="1">
    <source>
        <dbReference type="SAM" id="MobiDB-lite"/>
    </source>
</evidence>
<feature type="compositionally biased region" description="Basic and acidic residues" evidence="1">
    <location>
        <begin position="199"/>
        <end position="217"/>
    </location>
</feature>
<dbReference type="AlphaFoldDB" id="A0A1L7U0X5"/>
<feature type="compositionally biased region" description="Basic and acidic residues" evidence="1">
    <location>
        <begin position="167"/>
        <end position="179"/>
    </location>
</feature>